<accession>A0A3N4JK16</accession>
<feature type="region of interest" description="Disordered" evidence="1">
    <location>
        <begin position="150"/>
        <end position="169"/>
    </location>
</feature>
<evidence type="ECO:0000313" key="2">
    <source>
        <dbReference type="EMBL" id="RPA98566.1"/>
    </source>
</evidence>
<evidence type="ECO:0000313" key="3">
    <source>
        <dbReference type="Proteomes" id="UP000276215"/>
    </source>
</evidence>
<proteinExistence type="predicted"/>
<evidence type="ECO:0000256" key="1">
    <source>
        <dbReference type="SAM" id="MobiDB-lite"/>
    </source>
</evidence>
<dbReference type="Proteomes" id="UP000276215">
    <property type="component" value="Unassembled WGS sequence"/>
</dbReference>
<sequence length="266" mass="29812">MTFTILGDTLLPLGSVKLGRLVLNAKAPLDDFYDQPTTPTPLAQDQKNFELIQKNSKYSKLRAHVSRLLYMNYEDQHKDAAALTGTKAKTYKLENSGEWFREACKTTETRKWLEGAIEDGSSVYLVIGYHTIFDPQFHVKEGMVVNQALGGTATSPSPTPTPTEPGGAGFDTIRDASSKNYVTITTLGEQIYAVQYRKLEFKGFSSRTLDKLTLERGNRWKVFWGLRGVEDTGDDDVVEANLSDELPDEESEECCEVGDDNERFLF</sequence>
<dbReference type="AlphaFoldDB" id="A0A3N4JK16"/>
<organism evidence="2 3">
    <name type="scientific">Choiromyces venosus 120613-1</name>
    <dbReference type="NCBI Taxonomy" id="1336337"/>
    <lineage>
        <taxon>Eukaryota</taxon>
        <taxon>Fungi</taxon>
        <taxon>Dikarya</taxon>
        <taxon>Ascomycota</taxon>
        <taxon>Pezizomycotina</taxon>
        <taxon>Pezizomycetes</taxon>
        <taxon>Pezizales</taxon>
        <taxon>Tuberaceae</taxon>
        <taxon>Choiromyces</taxon>
    </lineage>
</organism>
<dbReference type="EMBL" id="ML120394">
    <property type="protein sequence ID" value="RPA98566.1"/>
    <property type="molecule type" value="Genomic_DNA"/>
</dbReference>
<dbReference type="OrthoDB" id="5410365at2759"/>
<protein>
    <submittedName>
        <fullName evidence="2">Uncharacterized protein</fullName>
    </submittedName>
</protein>
<gene>
    <name evidence="2" type="ORF">L873DRAFT_1686870</name>
</gene>
<reference evidence="2 3" key="1">
    <citation type="journal article" date="2018" name="Nat. Ecol. Evol.">
        <title>Pezizomycetes genomes reveal the molecular basis of ectomycorrhizal truffle lifestyle.</title>
        <authorList>
            <person name="Murat C."/>
            <person name="Payen T."/>
            <person name="Noel B."/>
            <person name="Kuo A."/>
            <person name="Morin E."/>
            <person name="Chen J."/>
            <person name="Kohler A."/>
            <person name="Krizsan K."/>
            <person name="Balestrini R."/>
            <person name="Da Silva C."/>
            <person name="Montanini B."/>
            <person name="Hainaut M."/>
            <person name="Levati E."/>
            <person name="Barry K.W."/>
            <person name="Belfiori B."/>
            <person name="Cichocki N."/>
            <person name="Clum A."/>
            <person name="Dockter R.B."/>
            <person name="Fauchery L."/>
            <person name="Guy J."/>
            <person name="Iotti M."/>
            <person name="Le Tacon F."/>
            <person name="Lindquist E.A."/>
            <person name="Lipzen A."/>
            <person name="Malagnac F."/>
            <person name="Mello A."/>
            <person name="Molinier V."/>
            <person name="Miyauchi S."/>
            <person name="Poulain J."/>
            <person name="Riccioni C."/>
            <person name="Rubini A."/>
            <person name="Sitrit Y."/>
            <person name="Splivallo R."/>
            <person name="Traeger S."/>
            <person name="Wang M."/>
            <person name="Zifcakova L."/>
            <person name="Wipf D."/>
            <person name="Zambonelli A."/>
            <person name="Paolocci F."/>
            <person name="Nowrousian M."/>
            <person name="Ottonello S."/>
            <person name="Baldrian P."/>
            <person name="Spatafora J.W."/>
            <person name="Henrissat B."/>
            <person name="Nagy L.G."/>
            <person name="Aury J.M."/>
            <person name="Wincker P."/>
            <person name="Grigoriev I.V."/>
            <person name="Bonfante P."/>
            <person name="Martin F.M."/>
        </authorList>
    </citation>
    <scope>NUCLEOTIDE SEQUENCE [LARGE SCALE GENOMIC DNA]</scope>
    <source>
        <strain evidence="2 3">120613-1</strain>
    </source>
</reference>
<name>A0A3N4JK16_9PEZI</name>
<keyword evidence="3" id="KW-1185">Reference proteome</keyword>